<accession>A0A218MMX5</accession>
<name>A0A218MMX5_9VIRU</name>
<dbReference type="EMBL" id="KY052848">
    <property type="protein sequence ID" value="ASF00637.1"/>
    <property type="molecule type" value="Genomic_DNA"/>
</dbReference>
<reference evidence="1" key="1">
    <citation type="submission" date="2016-10" db="EMBL/GenBank/DDBJ databases">
        <authorList>
            <person name="Varghese N."/>
        </authorList>
    </citation>
    <scope>NUCLEOTIDE SEQUENCE</scope>
</reference>
<sequence length="233" mass="27295">MATSKDKKVLIEKIKNERKFYEFRFEAYGGEAVMGFVTKEAYDYWKEKSSRDFDAYMAEYRDSNIVGKVPRSCQIHKDWYEHDDITHASGVEFTAQNTLYIDRYDKNFVYEDCIMQIPLDLDEFYKLGIKCIDHGSFDGDHSVVENRHYFFGQSFEKGVWYTEEKIKGGPHGLELDKIFLDYQAIDGWPVITGVQYEGYDHYLTADTRGKSLNMSLHEGYQTQDFGKESVKNV</sequence>
<evidence type="ECO:0000313" key="1">
    <source>
        <dbReference type="EMBL" id="ASF00637.1"/>
    </source>
</evidence>
<organism evidence="1">
    <name type="scientific">uncultured virus</name>
    <dbReference type="NCBI Taxonomy" id="340016"/>
    <lineage>
        <taxon>Viruses</taxon>
        <taxon>environmental samples</taxon>
    </lineage>
</organism>
<protein>
    <submittedName>
        <fullName evidence="1">Uncharacterized protein</fullName>
    </submittedName>
</protein>
<proteinExistence type="predicted"/>
<reference evidence="1" key="2">
    <citation type="journal article" date="2017" name="Nat. Commun.">
        <title>Single-virus genomics reveals hidden cosmopolitan and abundant viruses.</title>
        <authorList>
            <person name="Martinez-Hernandez F."/>
            <person name="Fornas O."/>
            <person name="Lluesma Gomez M."/>
            <person name="Bolduc B."/>
            <person name="de la Cruz Pena M.J."/>
            <person name="Martinez J.M."/>
            <person name="Anton J."/>
            <person name="Gasol J.M."/>
            <person name="Rosselli R."/>
            <person name="Rodriguez-Valera F."/>
            <person name="Sullivan M.B."/>
            <person name="Acinas S.G."/>
            <person name="Martinez-Garcia M."/>
        </authorList>
    </citation>
    <scope>NUCLEOTIDE SEQUENCE</scope>
</reference>